<dbReference type="EMBL" id="RBXL01000001">
    <property type="protein sequence ID" value="RKT43359.1"/>
    <property type="molecule type" value="Genomic_DNA"/>
</dbReference>
<accession>A0A495V229</accession>
<protein>
    <submittedName>
        <fullName evidence="1">Uncharacterized protein</fullName>
    </submittedName>
</protein>
<dbReference type="Proteomes" id="UP000274556">
    <property type="component" value="Unassembled WGS sequence"/>
</dbReference>
<evidence type="ECO:0000313" key="1">
    <source>
        <dbReference type="EMBL" id="RKT43359.1"/>
    </source>
</evidence>
<gene>
    <name evidence="1" type="ORF">BDD21_0692</name>
</gene>
<sequence length="88" mass="9687">MKKAKVEDDDMRSEYKREDLGVGVRGKYYDSYVESHNLVLLRPEVAEAFPTEEAVNDALLSLIRIAKASAGLTIGSEPTQNPASSSEQ</sequence>
<reference evidence="1 2" key="1">
    <citation type="submission" date="2018-10" db="EMBL/GenBank/DDBJ databases">
        <title>Genomic Encyclopedia of Archaeal and Bacterial Type Strains, Phase II (KMG-II): from individual species to whole genera.</title>
        <authorList>
            <person name="Goeker M."/>
        </authorList>
    </citation>
    <scope>NUCLEOTIDE SEQUENCE [LARGE SCALE GENOMIC DNA]</scope>
    <source>
        <strain evidence="1 2">DSM 235</strain>
    </source>
</reference>
<evidence type="ECO:0000313" key="2">
    <source>
        <dbReference type="Proteomes" id="UP000274556"/>
    </source>
</evidence>
<dbReference type="RefSeq" id="WP_120795946.1">
    <property type="nucleotide sequence ID" value="NZ_RBXL01000001.1"/>
</dbReference>
<comment type="caution">
    <text evidence="1">The sequence shown here is derived from an EMBL/GenBank/DDBJ whole genome shotgun (WGS) entry which is preliminary data.</text>
</comment>
<proteinExistence type="predicted"/>
<dbReference type="OrthoDB" id="532567at2"/>
<organism evidence="1 2">
    <name type="scientific">Thiocapsa rosea</name>
    <dbReference type="NCBI Taxonomy" id="69360"/>
    <lineage>
        <taxon>Bacteria</taxon>
        <taxon>Pseudomonadati</taxon>
        <taxon>Pseudomonadota</taxon>
        <taxon>Gammaproteobacteria</taxon>
        <taxon>Chromatiales</taxon>
        <taxon>Chromatiaceae</taxon>
        <taxon>Thiocapsa</taxon>
    </lineage>
</organism>
<keyword evidence="2" id="KW-1185">Reference proteome</keyword>
<dbReference type="AlphaFoldDB" id="A0A495V229"/>
<name>A0A495V229_9GAMM</name>